<proteinExistence type="predicted"/>
<sequence>MDFGIYAAGLPFNLDKERLIRIVDTIDISDKSFKTKWLDLPNIPVGTPLGDILVFSNACYVKYGDFEEKFYRNPNGELVFEGIQAIAPPQIRVRQNKYQILICGHLPTLVDNWLYNNKLEKAQWFKNPQYDLRNTRYPIQEVNIKLKIGVVIRSIPSHLIPKYGIATYSSQGECVYCSGINGIVNVNRIIPLDLPSFCIKSDVSPADFYRKTKIVNKWLMADEYVLLNTIGHEDSSFSSWSGGGAG</sequence>
<dbReference type="AlphaFoldDB" id="A0A377I8N2"/>
<evidence type="ECO:0000313" key="2">
    <source>
        <dbReference type="Proteomes" id="UP000254465"/>
    </source>
</evidence>
<gene>
    <name evidence="1" type="ORF">NCTC11296_01446</name>
</gene>
<dbReference type="EMBL" id="UGHK01000002">
    <property type="protein sequence ID" value="STO71543.1"/>
    <property type="molecule type" value="Genomic_DNA"/>
</dbReference>
<accession>A0A377I8N2</accession>
<dbReference type="Proteomes" id="UP000254465">
    <property type="component" value="Unassembled WGS sequence"/>
</dbReference>
<name>A0A377I8N2_AVIPA</name>
<protein>
    <submittedName>
        <fullName evidence="1">Uncharacterized protein</fullName>
    </submittedName>
</protein>
<dbReference type="RefSeq" id="WP_017806165.1">
    <property type="nucleotide sequence ID" value="NZ_PQVK01000066.1"/>
</dbReference>
<organism evidence="1 2">
    <name type="scientific">Avibacterium paragallinarum</name>
    <name type="common">Haemophilus gallinarum</name>
    <dbReference type="NCBI Taxonomy" id="728"/>
    <lineage>
        <taxon>Bacteria</taxon>
        <taxon>Pseudomonadati</taxon>
        <taxon>Pseudomonadota</taxon>
        <taxon>Gammaproteobacteria</taxon>
        <taxon>Pasteurellales</taxon>
        <taxon>Pasteurellaceae</taxon>
        <taxon>Avibacterium</taxon>
    </lineage>
</organism>
<reference evidence="1 2" key="1">
    <citation type="submission" date="2018-06" db="EMBL/GenBank/DDBJ databases">
        <authorList>
            <consortium name="Pathogen Informatics"/>
            <person name="Doyle S."/>
        </authorList>
    </citation>
    <scope>NUCLEOTIDE SEQUENCE [LARGE SCALE GENOMIC DNA]</scope>
    <source>
        <strain evidence="1 2">NCTC11296</strain>
    </source>
</reference>
<evidence type="ECO:0000313" key="1">
    <source>
        <dbReference type="EMBL" id="STO71543.1"/>
    </source>
</evidence>